<sequence length="323" mass="34265">MARVATPLGSHGLLRTTDLDDARASVAASLAPHRLTALRDPGAFQAQHNAAGLDQVSLHYIDYGTEVEVTAEHLGFCLVQLPLAGLTVVQTGVRAVKATARSAVVTAPGETVRMRYSAGNPRLMVRIATPLLHERLAVAAACGTALPRWSASVFDTGSGAGRTWRSLVSLVVSDLDRDDGLSRSPVTTRALQLAVVDGLIASLAEAGRTAPAGAMASGRIIRRAARLIEDHCAEPLRTPDIAETVGVSVRTLQEGFRTHLGTTPMAHMRHARLQRVRECLIDGSAQSVAQAAHRWGVGHLGRFSADYRAAFGESPSETLGRSR</sequence>
<dbReference type="InterPro" id="IPR018060">
    <property type="entry name" value="HTH_AraC"/>
</dbReference>
<dbReference type="AlphaFoldDB" id="A0A4Q7LZE6"/>
<dbReference type="InterPro" id="IPR035418">
    <property type="entry name" value="AraC-bd_2"/>
</dbReference>
<dbReference type="Gene3D" id="1.10.10.60">
    <property type="entry name" value="Homeodomain-like"/>
    <property type="match status" value="1"/>
</dbReference>
<dbReference type="EMBL" id="SGWX01000001">
    <property type="protein sequence ID" value="RZS60785.1"/>
    <property type="molecule type" value="Genomic_DNA"/>
</dbReference>
<comment type="caution">
    <text evidence="5">The sequence shown here is derived from an EMBL/GenBank/DDBJ whole genome shotgun (WGS) entry which is preliminary data.</text>
</comment>
<dbReference type="RefSeq" id="WP_165399853.1">
    <property type="nucleotide sequence ID" value="NZ_SGWX01000001.1"/>
</dbReference>
<dbReference type="PANTHER" id="PTHR46796">
    <property type="entry name" value="HTH-TYPE TRANSCRIPTIONAL ACTIVATOR RHAS-RELATED"/>
    <property type="match status" value="1"/>
</dbReference>
<dbReference type="InterPro" id="IPR009057">
    <property type="entry name" value="Homeodomain-like_sf"/>
</dbReference>
<dbReference type="GO" id="GO:0003700">
    <property type="term" value="F:DNA-binding transcription factor activity"/>
    <property type="evidence" value="ECO:0007669"/>
    <property type="project" value="InterPro"/>
</dbReference>
<keyword evidence="1" id="KW-0805">Transcription regulation</keyword>
<reference evidence="5 6" key="1">
    <citation type="submission" date="2019-02" db="EMBL/GenBank/DDBJ databases">
        <title>Sequencing the genomes of 1000 actinobacteria strains.</title>
        <authorList>
            <person name="Klenk H.-P."/>
        </authorList>
    </citation>
    <scope>NUCLEOTIDE SEQUENCE [LARGE SCALE GENOMIC DNA]</scope>
    <source>
        <strain evidence="5 6">DSM 16932</strain>
    </source>
</reference>
<evidence type="ECO:0000313" key="5">
    <source>
        <dbReference type="EMBL" id="RZS60785.1"/>
    </source>
</evidence>
<dbReference type="SUPFAM" id="SSF46689">
    <property type="entry name" value="Homeodomain-like"/>
    <property type="match status" value="1"/>
</dbReference>
<proteinExistence type="predicted"/>
<gene>
    <name evidence="5" type="ORF">EV386_1065</name>
</gene>
<dbReference type="Pfam" id="PF12833">
    <property type="entry name" value="HTH_18"/>
    <property type="match status" value="1"/>
</dbReference>
<keyword evidence="2" id="KW-0238">DNA-binding</keyword>
<protein>
    <submittedName>
        <fullName evidence="5">AraC family transcriptional regulator</fullName>
    </submittedName>
</protein>
<evidence type="ECO:0000256" key="3">
    <source>
        <dbReference type="ARBA" id="ARBA00023163"/>
    </source>
</evidence>
<dbReference type="GO" id="GO:0043565">
    <property type="term" value="F:sequence-specific DNA binding"/>
    <property type="evidence" value="ECO:0007669"/>
    <property type="project" value="InterPro"/>
</dbReference>
<dbReference type="InterPro" id="IPR050204">
    <property type="entry name" value="AraC_XylS_family_regulators"/>
</dbReference>
<evidence type="ECO:0000259" key="4">
    <source>
        <dbReference type="PROSITE" id="PS01124"/>
    </source>
</evidence>
<dbReference type="Proteomes" id="UP000293852">
    <property type="component" value="Unassembled WGS sequence"/>
</dbReference>
<evidence type="ECO:0000313" key="6">
    <source>
        <dbReference type="Proteomes" id="UP000293852"/>
    </source>
</evidence>
<name>A0A4Q7LZE6_9MICO</name>
<evidence type="ECO:0000256" key="2">
    <source>
        <dbReference type="ARBA" id="ARBA00023125"/>
    </source>
</evidence>
<keyword evidence="3" id="KW-0804">Transcription</keyword>
<dbReference type="PANTHER" id="PTHR46796:SF12">
    <property type="entry name" value="HTH-TYPE DNA-BINDING TRANSCRIPTIONAL ACTIVATOR EUTR"/>
    <property type="match status" value="1"/>
</dbReference>
<dbReference type="PROSITE" id="PS01124">
    <property type="entry name" value="HTH_ARAC_FAMILY_2"/>
    <property type="match status" value="1"/>
</dbReference>
<dbReference type="SMART" id="SM00342">
    <property type="entry name" value="HTH_ARAC"/>
    <property type="match status" value="1"/>
</dbReference>
<keyword evidence="6" id="KW-1185">Reference proteome</keyword>
<feature type="domain" description="HTH araC/xylS-type" evidence="4">
    <location>
        <begin position="222"/>
        <end position="321"/>
    </location>
</feature>
<accession>A0A4Q7LZE6</accession>
<dbReference type="InterPro" id="IPR018062">
    <property type="entry name" value="HTH_AraC-typ_CS"/>
</dbReference>
<dbReference type="PROSITE" id="PS00041">
    <property type="entry name" value="HTH_ARAC_FAMILY_1"/>
    <property type="match status" value="1"/>
</dbReference>
<dbReference type="Pfam" id="PF14525">
    <property type="entry name" value="AraC_binding_2"/>
    <property type="match status" value="1"/>
</dbReference>
<organism evidence="5 6">
    <name type="scientific">Xylanimonas ulmi</name>
    <dbReference type="NCBI Taxonomy" id="228973"/>
    <lineage>
        <taxon>Bacteria</taxon>
        <taxon>Bacillati</taxon>
        <taxon>Actinomycetota</taxon>
        <taxon>Actinomycetes</taxon>
        <taxon>Micrococcales</taxon>
        <taxon>Promicromonosporaceae</taxon>
        <taxon>Xylanimonas</taxon>
    </lineage>
</organism>
<evidence type="ECO:0000256" key="1">
    <source>
        <dbReference type="ARBA" id="ARBA00023015"/>
    </source>
</evidence>